<dbReference type="AlphaFoldDB" id="A0AAF0FKP5"/>
<name>A0AAF0FKP5_9EURY</name>
<dbReference type="InterPro" id="IPR058492">
    <property type="entry name" value="DUF8179"/>
</dbReference>
<dbReference type="InterPro" id="IPR016466">
    <property type="entry name" value="Methan_mark_3"/>
</dbReference>
<organism evidence="3 4">
    <name type="scientific">Methanomicrobium antiquum</name>
    <dbReference type="NCBI Taxonomy" id="487686"/>
    <lineage>
        <taxon>Archaea</taxon>
        <taxon>Methanobacteriati</taxon>
        <taxon>Methanobacteriota</taxon>
        <taxon>Stenosarchaea group</taxon>
        <taxon>Methanomicrobia</taxon>
        <taxon>Methanomicrobiales</taxon>
        <taxon>Methanomicrobiaceae</taxon>
        <taxon>Methanomicrobium</taxon>
    </lineage>
</organism>
<evidence type="ECO:0000259" key="2">
    <source>
        <dbReference type="PROSITE" id="PS51178"/>
    </source>
</evidence>
<dbReference type="HAMAP" id="MF_01089">
    <property type="entry name" value="UPF0288"/>
    <property type="match status" value="1"/>
</dbReference>
<accession>A0AAF0FKP5</accession>
<dbReference type="PIRSF" id="PIRSF005852">
    <property type="entry name" value="UCP005852"/>
    <property type="match status" value="1"/>
</dbReference>
<evidence type="ECO:0000313" key="3">
    <source>
        <dbReference type="EMBL" id="WFN35865.1"/>
    </source>
</evidence>
<dbReference type="GeneID" id="79950087"/>
<dbReference type="InterPro" id="IPR005543">
    <property type="entry name" value="PASTA_dom"/>
</dbReference>
<reference evidence="3" key="1">
    <citation type="submission" date="2022-01" db="EMBL/GenBank/DDBJ databases">
        <title>Complete genome of Methanomicrobium antiquum DSM 21220.</title>
        <authorList>
            <person name="Chen S.-C."/>
            <person name="You Y.-T."/>
            <person name="Zhou Y.-Z."/>
            <person name="Lai M.-C."/>
        </authorList>
    </citation>
    <scope>NUCLEOTIDE SEQUENCE</scope>
    <source>
        <strain evidence="3">DSM 21220</strain>
    </source>
</reference>
<dbReference type="NCBIfam" id="TIGR03268">
    <property type="entry name" value="methan_mark_3"/>
    <property type="match status" value="1"/>
</dbReference>
<dbReference type="RefSeq" id="WP_278098704.1">
    <property type="nucleotide sequence ID" value="NZ_CP091092.1"/>
</dbReference>
<gene>
    <name evidence="3" type="ORF">L1994_06775</name>
</gene>
<dbReference type="Proteomes" id="UP001218895">
    <property type="component" value="Chromosome"/>
</dbReference>
<evidence type="ECO:0000313" key="4">
    <source>
        <dbReference type="Proteomes" id="UP001218895"/>
    </source>
</evidence>
<dbReference type="PROSITE" id="PS51178">
    <property type="entry name" value="PASTA"/>
    <property type="match status" value="1"/>
</dbReference>
<keyword evidence="4" id="KW-1185">Reference proteome</keyword>
<proteinExistence type="inferred from homology"/>
<dbReference type="EMBL" id="CP091092">
    <property type="protein sequence ID" value="WFN35865.1"/>
    <property type="molecule type" value="Genomic_DNA"/>
</dbReference>
<dbReference type="KEGG" id="manq:L1994_06775"/>
<sequence>MIKVHLDGQIKEIKDDTNLGSLIPDLSSKFSVAVIRSSQSSESATKNVRLFTSAGELVIELNSKGMDFFSEGIFSRFFDEKNKSGSLKIRWTDRQSSAYGSFKTKIVPDKKQHRYNKGDVILGCGGYDPNKSYLIFSKIQHMADHGADESGGIIGKVVSGKSTLNKWAKDDSIKSAERIISRENTSDSFTTTDRDLILEDGMEIITHAVISAKGYSKDKINIDASNSVEHFLIALKSGEFKSSLSSSGFIRDETMKNSTVPHELKSSRLEGTVTARTSGKLAGSIYIYTKDIPGSPNHTIVGEVIHGIELVKLVSENETISVTTIPKQIDLRGLSLDEAIKISNENKIKAIADDDTGERVVIEQDPPNTMEILEKGEVALTTVPLSRVIGIRLDDENAPKTCNIFREVTGLRWYMIGKMPLIFKFDDVSLFQPKVSTKIKINIENTPKDTVPANMLAMTNDSRKGSGLVGVRTSPNSEFGPTSEPFSATNIIGELIDTEKLKSLKEGDVIYIREV</sequence>
<protein>
    <recommendedName>
        <fullName evidence="1">UPF0288 protein L1994_06775</fullName>
    </recommendedName>
</protein>
<evidence type="ECO:0000256" key="1">
    <source>
        <dbReference type="HAMAP-Rule" id="MF_01089"/>
    </source>
</evidence>
<dbReference type="Pfam" id="PF26548">
    <property type="entry name" value="DUF8179"/>
    <property type="match status" value="1"/>
</dbReference>
<comment type="similarity">
    <text evidence="1">Belongs to the UPF0288 family.</text>
</comment>
<feature type="domain" description="PASTA" evidence="2">
    <location>
        <begin position="319"/>
        <end position="384"/>
    </location>
</feature>